<keyword evidence="2" id="KW-1185">Reference proteome</keyword>
<dbReference type="EMBL" id="CAJVPW010019615">
    <property type="protein sequence ID" value="CAG8686607.1"/>
    <property type="molecule type" value="Genomic_DNA"/>
</dbReference>
<feature type="non-terminal residue" evidence="1">
    <location>
        <position position="1"/>
    </location>
</feature>
<name>A0ACA9P1N4_9GLOM</name>
<proteinExistence type="predicted"/>
<dbReference type="Proteomes" id="UP000789366">
    <property type="component" value="Unassembled WGS sequence"/>
</dbReference>
<accession>A0ACA9P1N4</accession>
<evidence type="ECO:0000313" key="2">
    <source>
        <dbReference type="Proteomes" id="UP000789366"/>
    </source>
</evidence>
<evidence type="ECO:0000313" key="1">
    <source>
        <dbReference type="EMBL" id="CAG8686607.1"/>
    </source>
</evidence>
<comment type="caution">
    <text evidence="1">The sequence shown here is derived from an EMBL/GenBank/DDBJ whole genome shotgun (WGS) entry which is preliminary data.</text>
</comment>
<sequence>SAIEFEESKKFTNEMLEDIKFITISCKFGATAQRKFLENKYPLLLIYLKDLYAAINKFHPTHKSLSNDAAQILN</sequence>
<reference evidence="1" key="1">
    <citation type="submission" date="2021-06" db="EMBL/GenBank/DDBJ databases">
        <authorList>
            <person name="Kallberg Y."/>
            <person name="Tangrot J."/>
            <person name="Rosling A."/>
        </authorList>
    </citation>
    <scope>NUCLEOTIDE SEQUENCE</scope>
    <source>
        <strain evidence="1">28 12/20/2015</strain>
    </source>
</reference>
<organism evidence="1 2">
    <name type="scientific">Cetraspora pellucida</name>
    <dbReference type="NCBI Taxonomy" id="1433469"/>
    <lineage>
        <taxon>Eukaryota</taxon>
        <taxon>Fungi</taxon>
        <taxon>Fungi incertae sedis</taxon>
        <taxon>Mucoromycota</taxon>
        <taxon>Glomeromycotina</taxon>
        <taxon>Glomeromycetes</taxon>
        <taxon>Diversisporales</taxon>
        <taxon>Gigasporaceae</taxon>
        <taxon>Cetraspora</taxon>
    </lineage>
</organism>
<protein>
    <submittedName>
        <fullName evidence="1">9336_t:CDS:1</fullName>
    </submittedName>
</protein>
<gene>
    <name evidence="1" type="ORF">SPELUC_LOCUS10475</name>
</gene>